<keyword evidence="2" id="KW-0597">Phosphoprotein</keyword>
<dbReference type="SUPFAM" id="SSF47336">
    <property type="entry name" value="ACP-like"/>
    <property type="match status" value="1"/>
</dbReference>
<protein>
    <recommendedName>
        <fullName evidence="3">Carrier domain-containing protein</fullName>
    </recommendedName>
</protein>
<feature type="domain" description="Carrier" evidence="3">
    <location>
        <begin position="19"/>
        <end position="95"/>
    </location>
</feature>
<organism evidence="4 5">
    <name type="scientific">Micromonospora chalcea</name>
    <dbReference type="NCBI Taxonomy" id="1874"/>
    <lineage>
        <taxon>Bacteria</taxon>
        <taxon>Bacillati</taxon>
        <taxon>Actinomycetota</taxon>
        <taxon>Actinomycetes</taxon>
        <taxon>Micromonosporales</taxon>
        <taxon>Micromonosporaceae</taxon>
        <taxon>Micromonospora</taxon>
    </lineage>
</organism>
<keyword evidence="1" id="KW-0596">Phosphopantetheine</keyword>
<evidence type="ECO:0000259" key="3">
    <source>
        <dbReference type="PROSITE" id="PS50075"/>
    </source>
</evidence>
<evidence type="ECO:0000313" key="4">
    <source>
        <dbReference type="EMBL" id="RQW96352.1"/>
    </source>
</evidence>
<proteinExistence type="predicted"/>
<dbReference type="PROSITE" id="PS50075">
    <property type="entry name" value="CARRIER"/>
    <property type="match status" value="1"/>
</dbReference>
<evidence type="ECO:0000256" key="2">
    <source>
        <dbReference type="ARBA" id="ARBA00022553"/>
    </source>
</evidence>
<evidence type="ECO:0000256" key="1">
    <source>
        <dbReference type="ARBA" id="ARBA00022450"/>
    </source>
</evidence>
<dbReference type="PROSITE" id="PS00012">
    <property type="entry name" value="PHOSPHOPANTETHEINE"/>
    <property type="match status" value="1"/>
</dbReference>
<dbReference type="Proteomes" id="UP000274694">
    <property type="component" value="Unassembled WGS sequence"/>
</dbReference>
<sequence length="107" mass="11532">MRLRAARARFRSFAEESDVDSSEVLETVSGFWRELLETDAVDVDHDFIAAGGDSLLAVELLARLEGTFPDAGFDDPANVGWLTIRATAEQIVARSSTRSAIDAGSGD</sequence>
<gene>
    <name evidence="4" type="ORF">DLJ60_05180</name>
</gene>
<dbReference type="InterPro" id="IPR006162">
    <property type="entry name" value="Ppantetheine_attach_site"/>
</dbReference>
<comment type="caution">
    <text evidence="4">The sequence shown here is derived from an EMBL/GenBank/DDBJ whole genome shotgun (WGS) entry which is preliminary data.</text>
</comment>
<evidence type="ECO:0000313" key="5">
    <source>
        <dbReference type="Proteomes" id="UP000274694"/>
    </source>
</evidence>
<dbReference type="InterPro" id="IPR009081">
    <property type="entry name" value="PP-bd_ACP"/>
</dbReference>
<dbReference type="EMBL" id="QGTA01000114">
    <property type="protein sequence ID" value="RQW96352.1"/>
    <property type="molecule type" value="Genomic_DNA"/>
</dbReference>
<dbReference type="InterPro" id="IPR036736">
    <property type="entry name" value="ACP-like_sf"/>
</dbReference>
<reference evidence="4 5" key="1">
    <citation type="submission" date="2018-05" db="EMBL/GenBank/DDBJ databases">
        <title>Micromonospora from Atacama Desert.</title>
        <authorList>
            <person name="Carro L."/>
            <person name="Goodfellow M."/>
            <person name="Klenk H.-P."/>
        </authorList>
    </citation>
    <scope>NUCLEOTIDE SEQUENCE [LARGE SCALE GENOMIC DNA]</scope>
    <source>
        <strain evidence="4 5">LB41</strain>
    </source>
</reference>
<dbReference type="Pfam" id="PF00550">
    <property type="entry name" value="PP-binding"/>
    <property type="match status" value="1"/>
</dbReference>
<dbReference type="Gene3D" id="1.10.1200.10">
    <property type="entry name" value="ACP-like"/>
    <property type="match status" value="1"/>
</dbReference>
<name>A0ABX9Y8G5_MICCH</name>
<keyword evidence="5" id="KW-1185">Reference proteome</keyword>
<accession>A0ABX9Y8G5</accession>